<gene>
    <name evidence="1" type="ORF">FHW36_104256</name>
</gene>
<organism evidence="1 2">
    <name type="scientific">Chitinophaga polysaccharea</name>
    <dbReference type="NCBI Taxonomy" id="1293035"/>
    <lineage>
        <taxon>Bacteria</taxon>
        <taxon>Pseudomonadati</taxon>
        <taxon>Bacteroidota</taxon>
        <taxon>Chitinophagia</taxon>
        <taxon>Chitinophagales</taxon>
        <taxon>Chitinophagaceae</taxon>
        <taxon>Chitinophaga</taxon>
    </lineage>
</organism>
<evidence type="ECO:0000313" key="2">
    <source>
        <dbReference type="Proteomes" id="UP000320811"/>
    </source>
</evidence>
<reference evidence="1 2" key="1">
    <citation type="submission" date="2019-06" db="EMBL/GenBank/DDBJ databases">
        <title>Sorghum-associated microbial communities from plants grown in Nebraska, USA.</title>
        <authorList>
            <person name="Schachtman D."/>
        </authorList>
    </citation>
    <scope>NUCLEOTIDE SEQUENCE [LARGE SCALE GENOMIC DNA]</scope>
    <source>
        <strain evidence="1 2">1209</strain>
    </source>
</reference>
<proteinExistence type="predicted"/>
<evidence type="ECO:0000313" key="1">
    <source>
        <dbReference type="EMBL" id="TWF40574.1"/>
    </source>
</evidence>
<sequence length="159" mass="17554">MGYICFSVRFAGTQSDVDMQITISVKQPGRKHALIDRQMLEVADLPDHPSLHELLLAVVAQQVAAYNSKPLEKNLLSFLSSGEVADLVTTGKAGFGSIYNEHKADREKAQETALQAFADGLFAVFIDDEEIKKLTDHFSLNSHTVVTFVRLTFLAGSIW</sequence>
<keyword evidence="2" id="KW-1185">Reference proteome</keyword>
<protein>
    <submittedName>
        <fullName evidence="1">Uncharacterized protein</fullName>
    </submittedName>
</protein>
<comment type="caution">
    <text evidence="1">The sequence shown here is derived from an EMBL/GenBank/DDBJ whole genome shotgun (WGS) entry which is preliminary data.</text>
</comment>
<dbReference type="Proteomes" id="UP000320811">
    <property type="component" value="Unassembled WGS sequence"/>
</dbReference>
<dbReference type="EMBL" id="VIWO01000004">
    <property type="protein sequence ID" value="TWF40574.1"/>
    <property type="molecule type" value="Genomic_DNA"/>
</dbReference>
<accession>A0A561PR39</accession>
<name>A0A561PR39_9BACT</name>
<dbReference type="AlphaFoldDB" id="A0A561PR39"/>